<dbReference type="CDD" id="cd00693">
    <property type="entry name" value="secretory_peroxidase"/>
    <property type="match status" value="1"/>
</dbReference>
<comment type="subcellular location">
    <subcellularLocation>
        <location evidence="16">Secreted</location>
    </subcellularLocation>
</comment>
<comment type="cofactor">
    <cofactor evidence="14 16">
        <name>Ca(2+)</name>
        <dbReference type="ChEBI" id="CHEBI:29108"/>
    </cofactor>
    <text evidence="14 16">Binds 2 calcium ions per subunit.</text>
</comment>
<dbReference type="InterPro" id="IPR010255">
    <property type="entry name" value="Haem_peroxidase_sf"/>
</dbReference>
<reference evidence="18" key="1">
    <citation type="submission" date="2019-12" db="EMBL/GenBank/DDBJ databases">
        <title>Genome sequencing and annotation of Brassica cretica.</title>
        <authorList>
            <person name="Studholme D.J."/>
            <person name="Sarris P."/>
        </authorList>
    </citation>
    <scope>NUCLEOTIDE SEQUENCE</scope>
    <source>
        <strain evidence="18">PFS-109/04</strain>
        <tissue evidence="18">Leaf</tissue>
    </source>
</reference>
<dbReference type="GO" id="GO:0046872">
    <property type="term" value="F:metal ion binding"/>
    <property type="evidence" value="ECO:0007669"/>
    <property type="project" value="UniProtKB-UniRule"/>
</dbReference>
<gene>
    <name evidence="18" type="ORF">F2Q69_00018595</name>
</gene>
<dbReference type="AlphaFoldDB" id="A0A8S9QIZ1"/>
<dbReference type="GO" id="GO:0006979">
    <property type="term" value="P:response to oxidative stress"/>
    <property type="evidence" value="ECO:0007669"/>
    <property type="project" value="UniProtKB-UniRule"/>
</dbReference>
<feature type="binding site" evidence="14">
    <location>
        <position position="71"/>
    </location>
    <ligand>
        <name>Ca(2+)</name>
        <dbReference type="ChEBI" id="CHEBI:29108"/>
        <label>1</label>
    </ligand>
</feature>
<comment type="similarity">
    <text evidence="16">Belongs to the peroxidase family. Classical plant (class III) peroxidase subfamily.</text>
</comment>
<dbReference type="InterPro" id="IPR002016">
    <property type="entry name" value="Haem_peroxidase"/>
</dbReference>
<dbReference type="PANTHER" id="PTHR31517:SF17">
    <property type="entry name" value="PEROXIDASE 6"/>
    <property type="match status" value="1"/>
</dbReference>
<accession>A0A8S9QIZ1</accession>
<dbReference type="Pfam" id="PF00141">
    <property type="entry name" value="peroxidase"/>
    <property type="match status" value="1"/>
</dbReference>
<comment type="function">
    <text evidence="2">Removal of H(2)O(2), oxidation of toxic reductants, biosynthesis and degradation of lignin, suberization, auxin catabolism, response to environmental stresses such as wounding, pathogen attack and oxidative stress. These functions might be dependent on each isozyme/isoform in each plant tissue.</text>
</comment>
<feature type="disulfide bond" evidence="15">
    <location>
        <begin position="72"/>
        <end position="77"/>
    </location>
</feature>
<feature type="binding site" evidence="14">
    <location>
        <position position="243"/>
    </location>
    <ligand>
        <name>Ca(2+)</name>
        <dbReference type="ChEBI" id="CHEBI:29108"/>
        <label>2</label>
    </ligand>
</feature>
<evidence type="ECO:0000256" key="9">
    <source>
        <dbReference type="ARBA" id="ARBA00023002"/>
    </source>
</evidence>
<keyword evidence="6 16" id="KW-0349">Heme</keyword>
<dbReference type="GO" id="GO:0140825">
    <property type="term" value="F:lactoperoxidase activity"/>
    <property type="evidence" value="ECO:0007669"/>
    <property type="project" value="UniProtKB-EC"/>
</dbReference>
<dbReference type="Gene3D" id="1.10.520.10">
    <property type="match status" value="1"/>
</dbReference>
<organism evidence="18 19">
    <name type="scientific">Brassica cretica</name>
    <name type="common">Mustard</name>
    <dbReference type="NCBI Taxonomy" id="69181"/>
    <lineage>
        <taxon>Eukaryota</taxon>
        <taxon>Viridiplantae</taxon>
        <taxon>Streptophyta</taxon>
        <taxon>Embryophyta</taxon>
        <taxon>Tracheophyta</taxon>
        <taxon>Spermatophyta</taxon>
        <taxon>Magnoliopsida</taxon>
        <taxon>eudicotyledons</taxon>
        <taxon>Gunneridae</taxon>
        <taxon>Pentapetalae</taxon>
        <taxon>rosids</taxon>
        <taxon>malvids</taxon>
        <taxon>Brassicales</taxon>
        <taxon>Brassicaceae</taxon>
        <taxon>Brassiceae</taxon>
        <taxon>Brassica</taxon>
    </lineage>
</organism>
<dbReference type="GO" id="GO:0005576">
    <property type="term" value="C:extracellular region"/>
    <property type="evidence" value="ECO:0007669"/>
    <property type="project" value="UniProtKB-SubCell"/>
</dbReference>
<feature type="binding site" evidence="14">
    <location>
        <position position="193"/>
    </location>
    <ligand>
        <name>Ca(2+)</name>
        <dbReference type="ChEBI" id="CHEBI:29108"/>
        <label>2</label>
    </ligand>
</feature>
<dbReference type="GO" id="GO:0042744">
    <property type="term" value="P:hydrogen peroxide catabolic process"/>
    <property type="evidence" value="ECO:0007669"/>
    <property type="project" value="UniProtKB-KW"/>
</dbReference>
<keyword evidence="8 16" id="KW-0732">Signal</keyword>
<evidence type="ECO:0000256" key="8">
    <source>
        <dbReference type="ARBA" id="ARBA00022729"/>
    </source>
</evidence>
<proteinExistence type="inferred from homology"/>
<name>A0A8S9QIZ1_BRACR</name>
<feature type="binding site" evidence="13">
    <location>
        <position position="162"/>
    </location>
    <ligand>
        <name>substrate</name>
    </ligand>
</feature>
<feature type="disulfide bond" evidence="15">
    <location>
        <begin position="39"/>
        <end position="115"/>
    </location>
</feature>
<feature type="signal peptide" evidence="16">
    <location>
        <begin position="1"/>
        <end position="27"/>
    </location>
</feature>
<protein>
    <recommendedName>
        <fullName evidence="3 16">Peroxidase</fullName>
        <ecNumber evidence="3 16">1.11.1.7</ecNumber>
    </recommendedName>
</protein>
<dbReference type="Proteomes" id="UP000712600">
    <property type="component" value="Unassembled WGS sequence"/>
</dbReference>
<feature type="binding site" evidence="14">
    <location>
        <position position="80"/>
    </location>
    <ligand>
        <name>Ca(2+)</name>
        <dbReference type="ChEBI" id="CHEBI:29108"/>
        <label>1</label>
    </ligand>
</feature>
<feature type="chain" id="PRO_5035963461" description="Peroxidase" evidence="16">
    <location>
        <begin position="28"/>
        <end position="322"/>
    </location>
</feature>
<dbReference type="PROSITE" id="PS50873">
    <property type="entry name" value="PEROXIDASE_4"/>
    <property type="match status" value="1"/>
</dbReference>
<evidence type="ECO:0000256" key="16">
    <source>
        <dbReference type="RuleBase" id="RU362060"/>
    </source>
</evidence>
<dbReference type="SUPFAM" id="SSF48113">
    <property type="entry name" value="Heme-dependent peroxidases"/>
    <property type="match status" value="1"/>
</dbReference>
<feature type="binding site" description="axial binding residue" evidence="14">
    <location>
        <position position="192"/>
    </location>
    <ligand>
        <name>heme b</name>
        <dbReference type="ChEBI" id="CHEBI:60344"/>
    </ligand>
    <ligandPart>
        <name>Fe</name>
        <dbReference type="ChEBI" id="CHEBI:18248"/>
    </ligandPart>
</feature>
<keyword evidence="12 16" id="KW-0376">Hydrogen peroxide</keyword>
<keyword evidence="10 14" id="KW-0408">Iron</keyword>
<evidence type="ECO:0000259" key="17">
    <source>
        <dbReference type="PROSITE" id="PS50873"/>
    </source>
</evidence>
<keyword evidence="7 14" id="KW-0479">Metal-binding</keyword>
<evidence type="ECO:0000256" key="14">
    <source>
        <dbReference type="PIRSR" id="PIRSR600823-3"/>
    </source>
</evidence>
<dbReference type="InterPro" id="IPR033905">
    <property type="entry name" value="Secretory_peroxidase"/>
</dbReference>
<keyword evidence="11 15" id="KW-1015">Disulfide bond</keyword>
<feature type="binding site" evidence="14">
    <location>
        <position position="89"/>
    </location>
    <ligand>
        <name>Ca(2+)</name>
        <dbReference type="ChEBI" id="CHEBI:29108"/>
        <label>1</label>
    </ligand>
</feature>
<comment type="cofactor">
    <cofactor evidence="14 16">
        <name>heme b</name>
        <dbReference type="ChEBI" id="CHEBI:60344"/>
    </cofactor>
    <text evidence="14 16">Binds 1 heme b (iron(II)-protoporphyrin IX) group per subunit.</text>
</comment>
<feature type="binding site" evidence="14">
    <location>
        <position position="74"/>
    </location>
    <ligand>
        <name>Ca(2+)</name>
        <dbReference type="ChEBI" id="CHEBI:29108"/>
        <label>1</label>
    </ligand>
</feature>
<evidence type="ECO:0000256" key="6">
    <source>
        <dbReference type="ARBA" id="ARBA00022617"/>
    </source>
</evidence>
<dbReference type="FunFam" id="1.10.420.10:FF:000001">
    <property type="entry name" value="Peroxidase"/>
    <property type="match status" value="1"/>
</dbReference>
<dbReference type="InterPro" id="IPR000823">
    <property type="entry name" value="Peroxidase_pln"/>
</dbReference>
<dbReference type="Gene3D" id="1.10.420.10">
    <property type="entry name" value="Peroxidase, domain 2"/>
    <property type="match status" value="1"/>
</dbReference>
<evidence type="ECO:0000256" key="11">
    <source>
        <dbReference type="ARBA" id="ARBA00023157"/>
    </source>
</evidence>
<keyword evidence="5 16" id="KW-0575">Peroxidase</keyword>
<keyword evidence="14 16" id="KW-0106">Calcium</keyword>
<evidence type="ECO:0000256" key="3">
    <source>
        <dbReference type="ARBA" id="ARBA00012313"/>
    </source>
</evidence>
<evidence type="ECO:0000313" key="19">
    <source>
        <dbReference type="Proteomes" id="UP000712600"/>
    </source>
</evidence>
<evidence type="ECO:0000256" key="4">
    <source>
        <dbReference type="ARBA" id="ARBA00022525"/>
    </source>
</evidence>
<comment type="caution">
    <text evidence="18">The sequence shown here is derived from an EMBL/GenBank/DDBJ whole genome shotgun (WGS) entry which is preliminary data.</text>
</comment>
<feature type="domain" description="Plant heme peroxidase family profile" evidence="17">
    <location>
        <begin position="29"/>
        <end position="322"/>
    </location>
</feature>
<evidence type="ECO:0000313" key="18">
    <source>
        <dbReference type="EMBL" id="KAF3541180.1"/>
    </source>
</evidence>
<evidence type="ECO:0000256" key="1">
    <source>
        <dbReference type="ARBA" id="ARBA00000189"/>
    </source>
</evidence>
<dbReference type="FunFam" id="1.10.520.10:FF:000008">
    <property type="entry name" value="Peroxidase"/>
    <property type="match status" value="1"/>
</dbReference>
<feature type="binding site" evidence="14">
    <location>
        <position position="251"/>
    </location>
    <ligand>
        <name>Ca(2+)</name>
        <dbReference type="ChEBI" id="CHEBI:29108"/>
        <label>2</label>
    </ligand>
</feature>
<dbReference type="GO" id="GO:0020037">
    <property type="term" value="F:heme binding"/>
    <property type="evidence" value="ECO:0007669"/>
    <property type="project" value="UniProtKB-UniRule"/>
</dbReference>
<feature type="disulfide bond" evidence="15">
    <location>
        <begin position="199"/>
        <end position="230"/>
    </location>
</feature>
<evidence type="ECO:0000256" key="10">
    <source>
        <dbReference type="ARBA" id="ARBA00023004"/>
    </source>
</evidence>
<feature type="disulfide bond" evidence="15">
    <location>
        <begin position="121"/>
        <end position="318"/>
    </location>
</feature>
<evidence type="ECO:0000256" key="12">
    <source>
        <dbReference type="ARBA" id="ARBA00023324"/>
    </source>
</evidence>
<dbReference type="EMBL" id="QGKX02001290">
    <property type="protein sequence ID" value="KAF3541180.1"/>
    <property type="molecule type" value="Genomic_DNA"/>
</dbReference>
<dbReference type="PANTHER" id="PTHR31517">
    <property type="match status" value="1"/>
</dbReference>
<dbReference type="PRINTS" id="PR00461">
    <property type="entry name" value="PLPEROXIDASE"/>
</dbReference>
<comment type="catalytic activity">
    <reaction evidence="1 16">
        <text>2 a phenolic donor + H2O2 = 2 a phenolic radical donor + 2 H2O</text>
        <dbReference type="Rhea" id="RHEA:56136"/>
        <dbReference type="ChEBI" id="CHEBI:15377"/>
        <dbReference type="ChEBI" id="CHEBI:16240"/>
        <dbReference type="ChEBI" id="CHEBI:139520"/>
        <dbReference type="ChEBI" id="CHEBI:139521"/>
        <dbReference type="EC" id="1.11.1.7"/>
    </reaction>
</comment>
<evidence type="ECO:0000256" key="5">
    <source>
        <dbReference type="ARBA" id="ARBA00022559"/>
    </source>
</evidence>
<evidence type="ECO:0000256" key="13">
    <source>
        <dbReference type="PIRSR" id="PIRSR600823-2"/>
    </source>
</evidence>
<evidence type="ECO:0000256" key="2">
    <source>
        <dbReference type="ARBA" id="ARBA00002322"/>
    </source>
</evidence>
<feature type="binding site" evidence="14">
    <location>
        <position position="76"/>
    </location>
    <ligand>
        <name>Ca(2+)</name>
        <dbReference type="ChEBI" id="CHEBI:29108"/>
        <label>1</label>
    </ligand>
</feature>
<dbReference type="PRINTS" id="PR00458">
    <property type="entry name" value="PEROXIDASE"/>
</dbReference>
<dbReference type="EC" id="1.11.1.7" evidence="3 16"/>
<evidence type="ECO:0000256" key="7">
    <source>
        <dbReference type="ARBA" id="ARBA00022723"/>
    </source>
</evidence>
<feature type="binding site" evidence="14">
    <location>
        <position position="78"/>
    </location>
    <ligand>
        <name>Ca(2+)</name>
        <dbReference type="ChEBI" id="CHEBI:29108"/>
        <label>1</label>
    </ligand>
</feature>
<keyword evidence="4 16" id="KW-0964">Secreted</keyword>
<sequence length="322" mass="35057">MGVDRSIICSSFMILMIFSYRPVSVKGQSLIPGYYSQACPLVESIVQATMKASFLLRPSIAPAMLKLFYSDCFVQGCDASVLISGPNTERTAEANLNLRGFNVIEVIKSQIESVCPGVVSCADILALAAREAVVLTKGPYWEVKLGRKDGNVSLAANVKSLPSQTDSLTEMLRIFANYGLNTEDFVALIGAHTIGTATCKSITDRINSIDGSFIGLNFNPLFLAMLQQACPIGGDGSRRVALDLGSGLVFDTSIFKNILNGSAVLNTDPSLLSIPTIYRMLQEFLTFKRFNTIFMRAMSRMSEIEVKTGLNGEIRRNCSRVN</sequence>
<evidence type="ECO:0000256" key="15">
    <source>
        <dbReference type="PIRSR" id="PIRSR600823-5"/>
    </source>
</evidence>
<keyword evidence="9 16" id="KW-0560">Oxidoreductase</keyword>